<dbReference type="SUPFAM" id="SSF117396">
    <property type="entry name" value="TM1631-like"/>
    <property type="match status" value="1"/>
</dbReference>
<reference evidence="1 2" key="1">
    <citation type="submission" date="2018-07" db="EMBL/GenBank/DDBJ databases">
        <title>Dyella monticola sp. nov. and Dyella psychrodurans sp. nov. isolated from monsoon evergreen broad-leaved forest soil of Dinghu Mountain, China.</title>
        <authorList>
            <person name="Gao Z."/>
            <person name="Qiu L."/>
        </authorList>
    </citation>
    <scope>NUCLEOTIDE SEQUENCE [LARGE SCALE GENOMIC DNA]</scope>
    <source>
        <strain evidence="1 2">4MSK11</strain>
    </source>
</reference>
<dbReference type="PANTHER" id="PTHR30348:SF13">
    <property type="entry name" value="UPF0759 PROTEIN YUNF"/>
    <property type="match status" value="1"/>
</dbReference>
<name>A0A370XC64_9GAMM</name>
<proteinExistence type="predicted"/>
<dbReference type="InterPro" id="IPR036520">
    <property type="entry name" value="UPF0759_sf"/>
</dbReference>
<keyword evidence="2" id="KW-1185">Reference proteome</keyword>
<evidence type="ECO:0000313" key="2">
    <source>
        <dbReference type="Proteomes" id="UP000255334"/>
    </source>
</evidence>
<dbReference type="RefSeq" id="WP_115476082.1">
    <property type="nucleotide sequence ID" value="NZ_QRBF01000001.1"/>
</dbReference>
<dbReference type="EMBL" id="QRBF01000001">
    <property type="protein sequence ID" value="RDS85831.1"/>
    <property type="molecule type" value="Genomic_DNA"/>
</dbReference>
<protein>
    <submittedName>
        <fullName evidence="1">DUF72 domain-containing protein</fullName>
    </submittedName>
</protein>
<sequence>MGRVTIGTASWTDKSLIACKRFYPKGCSSAEDRLRYYASRFPMVEVDSSYYAMPSERNSQLWAERTPDDFTFNVKAFRLFTGHQTPMVALPKDVQQDMAPYFATKKNLYYKDTPPEIRDVLWQRFERALQPLRAANKLVAVHFQFPPWVTPVRKAFDHIIECRERLADYTLSTEFRLAAWFDDEHRDATLAFERQHQLTHVVLDMPQGFANSIPPIWEVTNPALAIVRFHGRNTATWDVKGQTAASDRFDYDYSDDELRSFAEPIRRLADRADRVQGIFNNNNEDQGQRNAESLTRFVGDLFPATGVR</sequence>
<dbReference type="OrthoDB" id="9780310at2"/>
<gene>
    <name evidence="1" type="ORF">DWU99_00725</name>
</gene>
<dbReference type="Pfam" id="PF01904">
    <property type="entry name" value="DUF72"/>
    <property type="match status" value="1"/>
</dbReference>
<dbReference type="AlphaFoldDB" id="A0A370XC64"/>
<dbReference type="Gene3D" id="3.20.20.410">
    <property type="entry name" value="Protein of unknown function UPF0759"/>
    <property type="match status" value="1"/>
</dbReference>
<dbReference type="Proteomes" id="UP000255334">
    <property type="component" value="Unassembled WGS sequence"/>
</dbReference>
<evidence type="ECO:0000313" key="1">
    <source>
        <dbReference type="EMBL" id="RDS85831.1"/>
    </source>
</evidence>
<organism evidence="1 2">
    <name type="scientific">Dyella psychrodurans</name>
    <dbReference type="NCBI Taxonomy" id="1927960"/>
    <lineage>
        <taxon>Bacteria</taxon>
        <taxon>Pseudomonadati</taxon>
        <taxon>Pseudomonadota</taxon>
        <taxon>Gammaproteobacteria</taxon>
        <taxon>Lysobacterales</taxon>
        <taxon>Rhodanobacteraceae</taxon>
        <taxon>Dyella</taxon>
    </lineage>
</organism>
<dbReference type="InterPro" id="IPR002763">
    <property type="entry name" value="DUF72"/>
</dbReference>
<comment type="caution">
    <text evidence="1">The sequence shown here is derived from an EMBL/GenBank/DDBJ whole genome shotgun (WGS) entry which is preliminary data.</text>
</comment>
<dbReference type="PANTHER" id="PTHR30348">
    <property type="entry name" value="UNCHARACTERIZED PROTEIN YECE"/>
    <property type="match status" value="1"/>
</dbReference>
<accession>A0A370XC64</accession>